<keyword evidence="4" id="KW-0816">Tricarboxylic acid cycle</keyword>
<proteinExistence type="inferred from homology"/>
<dbReference type="Proteomes" id="UP000531938">
    <property type="component" value="Unassembled WGS sequence"/>
</dbReference>
<evidence type="ECO:0000256" key="17">
    <source>
        <dbReference type="SAM" id="Phobius"/>
    </source>
</evidence>
<evidence type="ECO:0000256" key="7">
    <source>
        <dbReference type="ARBA" id="ARBA00022741"/>
    </source>
</evidence>
<dbReference type="InterPro" id="IPR013815">
    <property type="entry name" value="ATP_grasp_subdomain_1"/>
</dbReference>
<dbReference type="PANTHER" id="PTHR11815:SF1">
    <property type="entry name" value="SUCCINATE--COA LIGASE [ADP-FORMING] SUBUNIT BETA, MITOCHONDRIAL"/>
    <property type="match status" value="1"/>
</dbReference>
<keyword evidence="11" id="KW-0496">Mitochondrion</keyword>
<dbReference type="PANTHER" id="PTHR11815">
    <property type="entry name" value="SUCCINYL-COA SYNTHETASE BETA CHAIN"/>
    <property type="match status" value="1"/>
</dbReference>
<dbReference type="HAMAP" id="MF_00558">
    <property type="entry name" value="Succ_CoA_beta"/>
    <property type="match status" value="1"/>
</dbReference>
<keyword evidence="17" id="KW-0472">Membrane</keyword>
<evidence type="ECO:0000256" key="5">
    <source>
        <dbReference type="ARBA" id="ARBA00022598"/>
    </source>
</evidence>
<evidence type="ECO:0000256" key="13">
    <source>
        <dbReference type="ARBA" id="ARBA00050456"/>
    </source>
</evidence>
<dbReference type="GO" id="GO:0005739">
    <property type="term" value="C:mitochondrion"/>
    <property type="evidence" value="ECO:0007669"/>
    <property type="project" value="UniProtKB-SubCell"/>
</dbReference>
<dbReference type="FunFam" id="3.30.470.20:FF:000002">
    <property type="entry name" value="Succinate--CoA ligase [ADP-forming] subunit beta"/>
    <property type="match status" value="1"/>
</dbReference>
<evidence type="ECO:0000256" key="9">
    <source>
        <dbReference type="ARBA" id="ARBA00022842"/>
    </source>
</evidence>
<dbReference type="InterPro" id="IPR005809">
    <property type="entry name" value="Succ_CoA_ligase-like_bsu"/>
</dbReference>
<comment type="cofactor">
    <cofactor evidence="1">
        <name>Mg(2+)</name>
        <dbReference type="ChEBI" id="CHEBI:18420"/>
    </cofactor>
</comment>
<evidence type="ECO:0000256" key="1">
    <source>
        <dbReference type="ARBA" id="ARBA00001946"/>
    </source>
</evidence>
<dbReference type="GO" id="GO:0004775">
    <property type="term" value="F:succinate-CoA ligase (ADP-forming) activity"/>
    <property type="evidence" value="ECO:0007669"/>
    <property type="project" value="UniProtKB-EC"/>
</dbReference>
<dbReference type="GO" id="GO:0006104">
    <property type="term" value="P:succinyl-CoA metabolic process"/>
    <property type="evidence" value="ECO:0007669"/>
    <property type="project" value="TreeGrafter"/>
</dbReference>
<dbReference type="AlphaFoldDB" id="A0A7K7B0J3"/>
<protein>
    <recommendedName>
        <fullName evidence="12">succinate--CoA ligase (ADP-forming)</fullName>
        <ecNumber evidence="12">6.2.1.5</ecNumber>
    </recommendedName>
    <alternativeName>
        <fullName evidence="15">Succinyl-CoA synthetase beta chain</fullName>
    </alternativeName>
</protein>
<evidence type="ECO:0000256" key="3">
    <source>
        <dbReference type="ARBA" id="ARBA00005064"/>
    </source>
</evidence>
<keyword evidence="7 16" id="KW-0547">Nucleotide-binding</keyword>
<evidence type="ECO:0000256" key="2">
    <source>
        <dbReference type="ARBA" id="ARBA00004173"/>
    </source>
</evidence>
<dbReference type="GO" id="GO:0042709">
    <property type="term" value="C:succinate-CoA ligase complex"/>
    <property type="evidence" value="ECO:0007669"/>
    <property type="project" value="TreeGrafter"/>
</dbReference>
<evidence type="ECO:0000259" key="18">
    <source>
        <dbReference type="PROSITE" id="PS50975"/>
    </source>
</evidence>
<comment type="subcellular location">
    <subcellularLocation>
        <location evidence="2">Mitochondrion</location>
    </subcellularLocation>
</comment>
<dbReference type="InterPro" id="IPR034723">
    <property type="entry name" value="Succ_CoA_betaA_euk"/>
</dbReference>
<dbReference type="Gene3D" id="3.40.50.261">
    <property type="entry name" value="Succinyl-CoA synthetase domains"/>
    <property type="match status" value="1"/>
</dbReference>
<dbReference type="PROSITE" id="PS50975">
    <property type="entry name" value="ATP_GRASP"/>
    <property type="match status" value="1"/>
</dbReference>
<comment type="caution">
    <text evidence="19">The sequence shown here is derived from an EMBL/GenBank/DDBJ whole genome shotgun (WGS) entry which is preliminary data.</text>
</comment>
<dbReference type="GO" id="GO:0005524">
    <property type="term" value="F:ATP binding"/>
    <property type="evidence" value="ECO:0007669"/>
    <property type="project" value="UniProtKB-UniRule"/>
</dbReference>
<dbReference type="Gene3D" id="3.30.470.20">
    <property type="entry name" value="ATP-grasp fold, B domain"/>
    <property type="match status" value="1"/>
</dbReference>
<organism evidence="19 20">
    <name type="scientific">Nothoprocta ornata</name>
    <dbReference type="NCBI Taxonomy" id="83376"/>
    <lineage>
        <taxon>Eukaryota</taxon>
        <taxon>Metazoa</taxon>
        <taxon>Chordata</taxon>
        <taxon>Craniata</taxon>
        <taxon>Vertebrata</taxon>
        <taxon>Euteleostomi</taxon>
        <taxon>Archelosauria</taxon>
        <taxon>Archosauria</taxon>
        <taxon>Dinosauria</taxon>
        <taxon>Saurischia</taxon>
        <taxon>Theropoda</taxon>
        <taxon>Coelurosauria</taxon>
        <taxon>Aves</taxon>
        <taxon>Palaeognathae</taxon>
        <taxon>Tinamiformes</taxon>
        <taxon>Tinamidae</taxon>
        <taxon>Nothoprocta</taxon>
    </lineage>
</organism>
<name>A0A7K7B0J3_9AVES</name>
<keyword evidence="8 16" id="KW-0067">ATP-binding</keyword>
<keyword evidence="17" id="KW-1133">Transmembrane helix</keyword>
<dbReference type="GO" id="GO:0006099">
    <property type="term" value="P:tricarboxylic acid cycle"/>
    <property type="evidence" value="ECO:0007669"/>
    <property type="project" value="UniProtKB-UniPathway"/>
</dbReference>
<dbReference type="SUPFAM" id="SSF52210">
    <property type="entry name" value="Succinyl-CoA synthetase domains"/>
    <property type="match status" value="1"/>
</dbReference>
<comment type="function">
    <text evidence="14">ATP-specific succinyl-CoA synthetase functions in the citric acid cycle (TCA), coupling the hydrolysis of succinyl-CoA to the synthesis of ATP and thus represents the only step of substrate-level phosphorylation in the TCA. The beta subunit provides nucleotide specificity of the enzyme and binds the substrate succinate, while the binding sites for coenzyme A and phosphate are found in the alpha subunit.</text>
</comment>
<feature type="non-terminal residue" evidence="19">
    <location>
        <position position="1"/>
    </location>
</feature>
<keyword evidence="9" id="KW-0460">Magnesium</keyword>
<dbReference type="FunFam" id="3.40.50.261:FF:000001">
    <property type="entry name" value="Succinate--CoA ligase [ADP-forming] subunit beta"/>
    <property type="match status" value="1"/>
</dbReference>
<dbReference type="EMBL" id="VZSH01000097">
    <property type="protein sequence ID" value="NWY01839.1"/>
    <property type="molecule type" value="Genomic_DNA"/>
</dbReference>
<dbReference type="InterPro" id="IPR005811">
    <property type="entry name" value="SUCC_ACL_C"/>
</dbReference>
<evidence type="ECO:0000256" key="6">
    <source>
        <dbReference type="ARBA" id="ARBA00022723"/>
    </source>
</evidence>
<dbReference type="InterPro" id="IPR016102">
    <property type="entry name" value="Succinyl-CoA_synth-like"/>
</dbReference>
<evidence type="ECO:0000256" key="10">
    <source>
        <dbReference type="ARBA" id="ARBA00022946"/>
    </source>
</evidence>
<keyword evidence="20" id="KW-1185">Reference proteome</keyword>
<dbReference type="SUPFAM" id="SSF56059">
    <property type="entry name" value="Glutathione synthetase ATP-binding domain-like"/>
    <property type="match status" value="1"/>
</dbReference>
<keyword evidence="10" id="KW-0809">Transit peptide</keyword>
<dbReference type="Pfam" id="PF00549">
    <property type="entry name" value="Ligase_CoA"/>
    <property type="match status" value="1"/>
</dbReference>
<feature type="domain" description="ATP-grasp" evidence="18">
    <location>
        <begin position="60"/>
        <end position="287"/>
    </location>
</feature>
<dbReference type="EC" id="6.2.1.5" evidence="12"/>
<dbReference type="Pfam" id="PF08442">
    <property type="entry name" value="ATP-grasp_2"/>
    <property type="match status" value="1"/>
</dbReference>
<comment type="catalytic activity">
    <reaction evidence="13">
        <text>succinate + ATP + CoA = succinyl-CoA + ADP + phosphate</text>
        <dbReference type="Rhea" id="RHEA:17661"/>
        <dbReference type="ChEBI" id="CHEBI:30031"/>
        <dbReference type="ChEBI" id="CHEBI:30616"/>
        <dbReference type="ChEBI" id="CHEBI:43474"/>
        <dbReference type="ChEBI" id="CHEBI:57287"/>
        <dbReference type="ChEBI" id="CHEBI:57292"/>
        <dbReference type="ChEBI" id="CHEBI:456216"/>
        <dbReference type="EC" id="6.2.1.5"/>
    </reaction>
</comment>
<evidence type="ECO:0000256" key="4">
    <source>
        <dbReference type="ARBA" id="ARBA00022532"/>
    </source>
</evidence>
<keyword evidence="17" id="KW-0812">Transmembrane</keyword>
<evidence type="ECO:0000256" key="14">
    <source>
        <dbReference type="ARBA" id="ARBA00054304"/>
    </source>
</evidence>
<evidence type="ECO:0000313" key="19">
    <source>
        <dbReference type="EMBL" id="NWY01839.1"/>
    </source>
</evidence>
<dbReference type="HAMAP" id="MF_03220">
    <property type="entry name" value="Succ_CoA_betaA_euk"/>
    <property type="match status" value="1"/>
</dbReference>
<dbReference type="InterPro" id="IPR011761">
    <property type="entry name" value="ATP-grasp"/>
</dbReference>
<evidence type="ECO:0000313" key="20">
    <source>
        <dbReference type="Proteomes" id="UP000531938"/>
    </source>
</evidence>
<evidence type="ECO:0000256" key="15">
    <source>
        <dbReference type="ARBA" id="ARBA00082254"/>
    </source>
</evidence>
<reference evidence="19 20" key="1">
    <citation type="submission" date="2019-09" db="EMBL/GenBank/DDBJ databases">
        <title>Bird 10,000 Genomes (B10K) Project - Family phase.</title>
        <authorList>
            <person name="Zhang G."/>
        </authorList>
    </citation>
    <scope>NUCLEOTIDE SEQUENCE [LARGE SCALE GENOMIC DNA]</scope>
    <source>
        <strain evidence="19">B10K-MSB-03</strain>
    </source>
</reference>
<accession>A0A7K7B0J3</accession>
<gene>
    <name evidence="19" type="primary">Sucla2</name>
    <name evidence="19" type="ORF">NOTORN_R13721</name>
</gene>
<dbReference type="UniPathway" id="UPA00223">
    <property type="reaction ID" value="UER00999"/>
</dbReference>
<keyword evidence="5 19" id="KW-0436">Ligase</keyword>
<dbReference type="Gene3D" id="3.30.1490.20">
    <property type="entry name" value="ATP-grasp fold, A domain"/>
    <property type="match status" value="1"/>
</dbReference>
<feature type="transmembrane region" description="Helical" evidence="17">
    <location>
        <begin position="340"/>
        <end position="362"/>
    </location>
</feature>
<evidence type="ECO:0000256" key="8">
    <source>
        <dbReference type="ARBA" id="ARBA00022840"/>
    </source>
</evidence>
<keyword evidence="6" id="KW-0479">Metal-binding</keyword>
<dbReference type="InterPro" id="IPR013650">
    <property type="entry name" value="ATP-grasp_succ-CoA_synth-type"/>
</dbReference>
<evidence type="ECO:0000256" key="12">
    <source>
        <dbReference type="ARBA" id="ARBA00044045"/>
    </source>
</evidence>
<dbReference type="GO" id="GO:0046872">
    <property type="term" value="F:metal ion binding"/>
    <property type="evidence" value="ECO:0007669"/>
    <property type="project" value="UniProtKB-KW"/>
</dbReference>
<evidence type="ECO:0000256" key="16">
    <source>
        <dbReference type="PROSITE-ProRule" id="PRU00409"/>
    </source>
</evidence>
<evidence type="ECO:0000256" key="11">
    <source>
        <dbReference type="ARBA" id="ARBA00023128"/>
    </source>
</evidence>
<dbReference type="FunFam" id="3.30.1490.20:FF:000040">
    <property type="entry name" value="Succinate--CoA ligase [ADP-forming] subunit beta mitochondrial"/>
    <property type="match status" value="1"/>
</dbReference>
<sequence>MAASVICGRAAAGLRGSGLRAALGSATAKVLGGSPGLLNHGFQVQQQQQRRLSLHEYLSMGLLQEAGISVPHGLVARTPEEAYKIAKEIGSKDLVVKAQVLAGGRGKGTFEGGLKGGVKIVFSPEEAKDISSKMIGKKLFTKQTGEKGRICNQVFICERRYPRREYYFAITMERSFQGPVLIGSSQGGVNIEDVAAENPDAIIKEPIDIVEGIKKEQAVRLAQKMGFPSNLVDEAAENMIKLYNLFLKYDATMIEINPMVEDASGVVMCMDAKINFDSNSAYRQKKIFDMQDWTQEDQRDREAAKADLNYIGLDGNIGCLGMSCVVNVKTFSGFVSSNSLIFFFFFVIVNGAGLAMATMDIIKLHGGTPANFLDVGGGATVQQVTEAFKLITSDKKVLAILVNIFGGIMRCDVIAQGIVMAVKDLDLKIPIVVRLQGTRVDDAKALITASGLKILACDDLDEAAKMVVKLSEIVTLAKQAQVDVKFQLPI</sequence>
<feature type="non-terminal residue" evidence="19">
    <location>
        <position position="490"/>
    </location>
</feature>
<comment type="pathway">
    <text evidence="3">Carbohydrate metabolism; tricarboxylic acid cycle; succinate from succinyl-CoA (ligase route): step 1/1.</text>
</comment>